<organism evidence="2 3">
    <name type="scientific">Burkholderia ubonensis</name>
    <dbReference type="NCBI Taxonomy" id="101571"/>
    <lineage>
        <taxon>Bacteria</taxon>
        <taxon>Pseudomonadati</taxon>
        <taxon>Pseudomonadota</taxon>
        <taxon>Betaproteobacteria</taxon>
        <taxon>Burkholderiales</taxon>
        <taxon>Burkholderiaceae</taxon>
        <taxon>Burkholderia</taxon>
        <taxon>Burkholderia cepacia complex</taxon>
    </lineage>
</organism>
<evidence type="ECO:0000313" key="3">
    <source>
        <dbReference type="Proteomes" id="UP000064029"/>
    </source>
</evidence>
<evidence type="ECO:0000256" key="1">
    <source>
        <dbReference type="SAM" id="Phobius"/>
    </source>
</evidence>
<reference evidence="2 3" key="1">
    <citation type="submission" date="2015-11" db="EMBL/GenBank/DDBJ databases">
        <title>Expanding the genomic diversity of Burkholderia species for the development of highly accurate diagnostics.</title>
        <authorList>
            <person name="Sahl J."/>
            <person name="Keim P."/>
            <person name="Wagner D."/>
        </authorList>
    </citation>
    <scope>NUCLEOTIDE SEQUENCE [LARGE SCALE GENOMIC DNA]</scope>
    <source>
        <strain evidence="2 3">MSMB2036</strain>
    </source>
</reference>
<name>A0A103RU56_9BURK</name>
<evidence type="ECO:0000313" key="2">
    <source>
        <dbReference type="EMBL" id="KVG74035.1"/>
    </source>
</evidence>
<keyword evidence="1" id="KW-0812">Transmembrane</keyword>
<keyword evidence="1" id="KW-1133">Transmembrane helix</keyword>
<gene>
    <name evidence="2" type="ORF">WJ33_02390</name>
</gene>
<feature type="transmembrane region" description="Helical" evidence="1">
    <location>
        <begin position="6"/>
        <end position="26"/>
    </location>
</feature>
<accession>A0A103RU56</accession>
<keyword evidence="1" id="KW-0472">Membrane</keyword>
<dbReference type="EMBL" id="LOXM01000034">
    <property type="protein sequence ID" value="KVG74035.1"/>
    <property type="molecule type" value="Genomic_DNA"/>
</dbReference>
<protein>
    <submittedName>
        <fullName evidence="2">Uncharacterized protein</fullName>
    </submittedName>
</protein>
<dbReference type="RefSeq" id="WP_059749559.1">
    <property type="nucleotide sequence ID" value="NZ_CP013414.1"/>
</dbReference>
<dbReference type="AlphaFoldDB" id="A0A103RU56"/>
<proteinExistence type="predicted"/>
<dbReference type="Proteomes" id="UP000064029">
    <property type="component" value="Unassembled WGS sequence"/>
</dbReference>
<feature type="transmembrane region" description="Helical" evidence="1">
    <location>
        <begin position="33"/>
        <end position="54"/>
    </location>
</feature>
<comment type="caution">
    <text evidence="2">The sequence shown here is derived from an EMBL/GenBank/DDBJ whole genome shotgun (WGS) entry which is preliminary data.</text>
</comment>
<sequence length="59" mass="6162">MSIRLANADLVLILSLAQGGALLLTLRFRPKTWLGIVFEAIVANAAAVAAVLAFEALLA</sequence>